<dbReference type="InterPro" id="IPR020814">
    <property type="entry name" value="Ribosomal_S6_plastid/chlpt"/>
</dbReference>
<evidence type="ECO:0000256" key="8">
    <source>
        <dbReference type="HAMAP-Rule" id="MF_00360"/>
    </source>
</evidence>
<name>A0A371PDN1_9ACTN</name>
<comment type="similarity">
    <text evidence="1 8">Belongs to the bacterial ribosomal protein bS6 family.</text>
</comment>
<organism evidence="9 10">
    <name type="scientific">Aeromicrobium endophyticum</name>
    <dbReference type="NCBI Taxonomy" id="2292704"/>
    <lineage>
        <taxon>Bacteria</taxon>
        <taxon>Bacillati</taxon>
        <taxon>Actinomycetota</taxon>
        <taxon>Actinomycetes</taxon>
        <taxon>Propionibacteriales</taxon>
        <taxon>Nocardioidaceae</taxon>
        <taxon>Aeromicrobium</taxon>
    </lineage>
</organism>
<dbReference type="GO" id="GO:0005840">
    <property type="term" value="C:ribosome"/>
    <property type="evidence" value="ECO:0007669"/>
    <property type="project" value="UniProtKB-KW"/>
</dbReference>
<keyword evidence="10" id="KW-1185">Reference proteome</keyword>
<dbReference type="SUPFAM" id="SSF54995">
    <property type="entry name" value="Ribosomal protein S6"/>
    <property type="match status" value="1"/>
</dbReference>
<keyword evidence="2 8" id="KW-0699">rRNA-binding</keyword>
<dbReference type="FunFam" id="3.30.70.60:FF:000002">
    <property type="entry name" value="30S ribosomal protein S6"/>
    <property type="match status" value="1"/>
</dbReference>
<evidence type="ECO:0000256" key="6">
    <source>
        <dbReference type="ARBA" id="ARBA00035104"/>
    </source>
</evidence>
<evidence type="ECO:0000256" key="3">
    <source>
        <dbReference type="ARBA" id="ARBA00022884"/>
    </source>
</evidence>
<accession>A0A371PDN1</accession>
<comment type="caution">
    <text evidence="9">The sequence shown here is derived from an EMBL/GenBank/DDBJ whole genome shotgun (WGS) entry which is preliminary data.</text>
</comment>
<evidence type="ECO:0000256" key="7">
    <source>
        <dbReference type="ARBA" id="ARBA00035294"/>
    </source>
</evidence>
<evidence type="ECO:0000256" key="2">
    <source>
        <dbReference type="ARBA" id="ARBA00022730"/>
    </source>
</evidence>
<dbReference type="NCBIfam" id="TIGR00166">
    <property type="entry name" value="S6"/>
    <property type="match status" value="1"/>
</dbReference>
<keyword evidence="3 8" id="KW-0694">RNA-binding</keyword>
<evidence type="ECO:0000313" key="9">
    <source>
        <dbReference type="EMBL" id="REK74045.1"/>
    </source>
</evidence>
<evidence type="ECO:0000256" key="4">
    <source>
        <dbReference type="ARBA" id="ARBA00022980"/>
    </source>
</evidence>
<dbReference type="Proteomes" id="UP000265581">
    <property type="component" value="Unassembled WGS sequence"/>
</dbReference>
<dbReference type="HAMAP" id="MF_00360">
    <property type="entry name" value="Ribosomal_bS6"/>
    <property type="match status" value="1"/>
</dbReference>
<dbReference type="RefSeq" id="WP_119704154.1">
    <property type="nucleotide sequence ID" value="NZ_JBHSOI010000001.1"/>
</dbReference>
<evidence type="ECO:0000313" key="10">
    <source>
        <dbReference type="Proteomes" id="UP000265581"/>
    </source>
</evidence>
<dbReference type="PANTHER" id="PTHR21011">
    <property type="entry name" value="MITOCHONDRIAL 28S RIBOSOMAL PROTEIN S6"/>
    <property type="match status" value="1"/>
</dbReference>
<proteinExistence type="inferred from homology"/>
<dbReference type="GO" id="GO:0003735">
    <property type="term" value="F:structural constituent of ribosome"/>
    <property type="evidence" value="ECO:0007669"/>
    <property type="project" value="InterPro"/>
</dbReference>
<evidence type="ECO:0000256" key="5">
    <source>
        <dbReference type="ARBA" id="ARBA00023274"/>
    </source>
</evidence>
<dbReference type="GO" id="GO:0006412">
    <property type="term" value="P:translation"/>
    <property type="evidence" value="ECO:0007669"/>
    <property type="project" value="UniProtKB-UniRule"/>
</dbReference>
<gene>
    <name evidence="8" type="primary">rpsF</name>
    <name evidence="9" type="ORF">DX116_06210</name>
</gene>
<dbReference type="PROSITE" id="PS01048">
    <property type="entry name" value="RIBOSOMAL_S6"/>
    <property type="match status" value="1"/>
</dbReference>
<comment type="function">
    <text evidence="6 8">Binds together with bS18 to 16S ribosomal RNA.</text>
</comment>
<dbReference type="GO" id="GO:0005737">
    <property type="term" value="C:cytoplasm"/>
    <property type="evidence" value="ECO:0007669"/>
    <property type="project" value="UniProtKB-ARBA"/>
</dbReference>
<dbReference type="PANTHER" id="PTHR21011:SF1">
    <property type="entry name" value="SMALL RIBOSOMAL SUBUNIT PROTEIN BS6M"/>
    <property type="match status" value="1"/>
</dbReference>
<keyword evidence="4 8" id="KW-0689">Ribosomal protein</keyword>
<protein>
    <recommendedName>
        <fullName evidence="7 8">Small ribosomal subunit protein bS6</fullName>
    </recommendedName>
</protein>
<dbReference type="Pfam" id="PF01250">
    <property type="entry name" value="Ribosomal_S6"/>
    <property type="match status" value="1"/>
</dbReference>
<dbReference type="GO" id="GO:1990904">
    <property type="term" value="C:ribonucleoprotein complex"/>
    <property type="evidence" value="ECO:0007669"/>
    <property type="project" value="UniProtKB-KW"/>
</dbReference>
<dbReference type="InterPro" id="IPR000529">
    <property type="entry name" value="Ribosomal_bS6"/>
</dbReference>
<dbReference type="InterPro" id="IPR014717">
    <property type="entry name" value="Transl_elong_EF1B/ribsomal_bS6"/>
</dbReference>
<evidence type="ECO:0000256" key="1">
    <source>
        <dbReference type="ARBA" id="ARBA00009512"/>
    </source>
</evidence>
<dbReference type="InterPro" id="IPR020815">
    <property type="entry name" value="Ribosomal_bS6_CS"/>
</dbReference>
<sequence>MRPYEVMIILDPDLEERTVAPSLDTYLNVVRQDGGSVDEVDVWGKRRLAYEINKKNEGIYAVVQLKAEPATVKELDRQLGLNESVVRTKVTRPDVK</sequence>
<dbReference type="GO" id="GO:0070181">
    <property type="term" value="F:small ribosomal subunit rRNA binding"/>
    <property type="evidence" value="ECO:0007669"/>
    <property type="project" value="TreeGrafter"/>
</dbReference>
<dbReference type="InterPro" id="IPR035980">
    <property type="entry name" value="Ribosomal_bS6_sf"/>
</dbReference>
<dbReference type="CDD" id="cd00473">
    <property type="entry name" value="bS6"/>
    <property type="match status" value="1"/>
</dbReference>
<dbReference type="Gene3D" id="3.30.70.60">
    <property type="match status" value="1"/>
</dbReference>
<reference evidence="9 10" key="1">
    <citation type="submission" date="2018-08" db="EMBL/GenBank/DDBJ databases">
        <title>Aeromicrobium sp. M2KJ-4, whole genome shotgun sequence.</title>
        <authorList>
            <person name="Tuo L."/>
        </authorList>
    </citation>
    <scope>NUCLEOTIDE SEQUENCE [LARGE SCALE GENOMIC DNA]</scope>
    <source>
        <strain evidence="9 10">M2KJ-4</strain>
    </source>
</reference>
<dbReference type="EMBL" id="QUBR01000001">
    <property type="protein sequence ID" value="REK74045.1"/>
    <property type="molecule type" value="Genomic_DNA"/>
</dbReference>
<dbReference type="OrthoDB" id="9812702at2"/>
<keyword evidence="5 8" id="KW-0687">Ribonucleoprotein</keyword>
<dbReference type="AlphaFoldDB" id="A0A371PDN1"/>